<reference evidence="1 2" key="1">
    <citation type="submission" date="2018-09" db="EMBL/GenBank/DDBJ databases">
        <title>Complete genome sequence of Euzebya sp. DY32-46 isolated from seawater of Pacific Ocean.</title>
        <authorList>
            <person name="Xu L."/>
            <person name="Wu Y.-H."/>
            <person name="Xu X.-W."/>
        </authorList>
    </citation>
    <scope>NUCLEOTIDE SEQUENCE [LARGE SCALE GENOMIC DNA]</scope>
    <source>
        <strain evidence="1 2">DY32-46</strain>
        <plasmid evidence="2">pedy32-46i</plasmid>
    </source>
</reference>
<accession>A0A346Y6U3</accession>
<dbReference type="Proteomes" id="UP000264006">
    <property type="component" value="Plasmid pEDY32-46I"/>
</dbReference>
<organism evidence="1 2">
    <name type="scientific">Euzebya pacifica</name>
    <dbReference type="NCBI Taxonomy" id="1608957"/>
    <lineage>
        <taxon>Bacteria</taxon>
        <taxon>Bacillati</taxon>
        <taxon>Actinomycetota</taxon>
        <taxon>Nitriliruptoria</taxon>
        <taxon>Euzebyales</taxon>
    </lineage>
</organism>
<keyword evidence="2" id="KW-1185">Reference proteome</keyword>
<dbReference type="AlphaFoldDB" id="A0A346Y6U3"/>
<evidence type="ECO:0000313" key="2">
    <source>
        <dbReference type="Proteomes" id="UP000264006"/>
    </source>
</evidence>
<keyword evidence="1" id="KW-0614">Plasmid</keyword>
<geneLocation type="plasmid" evidence="2">
    <name>pedy32-46i</name>
</geneLocation>
<proteinExistence type="predicted"/>
<gene>
    <name evidence="1" type="ORF">DVS28_b0450</name>
</gene>
<sequence length="42" mass="4709">MLLPPAEAEGRAHARHGRAWCRRRRVGPGYRWGIDASPVAVE</sequence>
<evidence type="ECO:0000313" key="1">
    <source>
        <dbReference type="EMBL" id="AXV10190.1"/>
    </source>
</evidence>
<dbReference type="KEGG" id="euz:DVS28_b0450"/>
<name>A0A346Y6U3_9ACTN</name>
<dbReference type="EMBL" id="CP031166">
    <property type="protein sequence ID" value="AXV10190.1"/>
    <property type="molecule type" value="Genomic_DNA"/>
</dbReference>
<protein>
    <submittedName>
        <fullName evidence="1">Uncharacterized protein</fullName>
    </submittedName>
</protein>